<feature type="non-terminal residue" evidence="2">
    <location>
        <position position="128"/>
    </location>
</feature>
<dbReference type="AlphaFoldDB" id="A0A6A5WIJ5"/>
<feature type="domain" description="Heterokaryon incompatibility" evidence="1">
    <location>
        <begin position="3"/>
        <end position="117"/>
    </location>
</feature>
<dbReference type="PANTHER" id="PTHR33112">
    <property type="entry name" value="DOMAIN PROTEIN, PUTATIVE-RELATED"/>
    <property type="match status" value="1"/>
</dbReference>
<proteinExistence type="predicted"/>
<dbReference type="Proteomes" id="UP000799779">
    <property type="component" value="Unassembled WGS sequence"/>
</dbReference>
<organism evidence="2 3">
    <name type="scientific">Amniculicola lignicola CBS 123094</name>
    <dbReference type="NCBI Taxonomy" id="1392246"/>
    <lineage>
        <taxon>Eukaryota</taxon>
        <taxon>Fungi</taxon>
        <taxon>Dikarya</taxon>
        <taxon>Ascomycota</taxon>
        <taxon>Pezizomycotina</taxon>
        <taxon>Dothideomycetes</taxon>
        <taxon>Pleosporomycetidae</taxon>
        <taxon>Pleosporales</taxon>
        <taxon>Amniculicolaceae</taxon>
        <taxon>Amniculicola</taxon>
    </lineage>
</organism>
<accession>A0A6A5WIJ5</accession>
<reference evidence="2" key="1">
    <citation type="journal article" date="2020" name="Stud. Mycol.">
        <title>101 Dothideomycetes genomes: a test case for predicting lifestyles and emergence of pathogens.</title>
        <authorList>
            <person name="Haridas S."/>
            <person name="Albert R."/>
            <person name="Binder M."/>
            <person name="Bloem J."/>
            <person name="Labutti K."/>
            <person name="Salamov A."/>
            <person name="Andreopoulos B."/>
            <person name="Baker S."/>
            <person name="Barry K."/>
            <person name="Bills G."/>
            <person name="Bluhm B."/>
            <person name="Cannon C."/>
            <person name="Castanera R."/>
            <person name="Culley D."/>
            <person name="Daum C."/>
            <person name="Ezra D."/>
            <person name="Gonzalez J."/>
            <person name="Henrissat B."/>
            <person name="Kuo A."/>
            <person name="Liang C."/>
            <person name="Lipzen A."/>
            <person name="Lutzoni F."/>
            <person name="Magnuson J."/>
            <person name="Mondo S."/>
            <person name="Nolan M."/>
            <person name="Ohm R."/>
            <person name="Pangilinan J."/>
            <person name="Park H.-J."/>
            <person name="Ramirez L."/>
            <person name="Alfaro M."/>
            <person name="Sun H."/>
            <person name="Tritt A."/>
            <person name="Yoshinaga Y."/>
            <person name="Zwiers L.-H."/>
            <person name="Turgeon B."/>
            <person name="Goodwin S."/>
            <person name="Spatafora J."/>
            <person name="Crous P."/>
            <person name="Grigoriev I."/>
        </authorList>
    </citation>
    <scope>NUCLEOTIDE SEQUENCE</scope>
    <source>
        <strain evidence="2">CBS 123094</strain>
    </source>
</reference>
<dbReference type="OrthoDB" id="5428863at2759"/>
<evidence type="ECO:0000313" key="3">
    <source>
        <dbReference type="Proteomes" id="UP000799779"/>
    </source>
</evidence>
<sequence>TSPRTLEQAILVARELDILYLWIDSICIDQDDRVAKSEQISIMDRIYEGAAVTIVALDGENADSGLPGVTDDPPRMVQEYINPNNEVQSSILLSRCPSFQAQLDNSVWMKRGWTYQEGMLSSCCLFFT</sequence>
<protein>
    <submittedName>
        <fullName evidence="2">Heterokaryon incompatibility</fullName>
    </submittedName>
</protein>
<dbReference type="InterPro" id="IPR010730">
    <property type="entry name" value="HET"/>
</dbReference>
<gene>
    <name evidence="2" type="ORF">P154DRAFT_382696</name>
</gene>
<name>A0A6A5WIJ5_9PLEO</name>
<evidence type="ECO:0000313" key="2">
    <source>
        <dbReference type="EMBL" id="KAF1997496.1"/>
    </source>
</evidence>
<dbReference type="Pfam" id="PF06985">
    <property type="entry name" value="HET"/>
    <property type="match status" value="1"/>
</dbReference>
<feature type="non-terminal residue" evidence="2">
    <location>
        <position position="1"/>
    </location>
</feature>
<evidence type="ECO:0000259" key="1">
    <source>
        <dbReference type="Pfam" id="PF06985"/>
    </source>
</evidence>
<keyword evidence="3" id="KW-1185">Reference proteome</keyword>
<dbReference type="EMBL" id="ML977613">
    <property type="protein sequence ID" value="KAF1997496.1"/>
    <property type="molecule type" value="Genomic_DNA"/>
</dbReference>
<dbReference type="PANTHER" id="PTHR33112:SF16">
    <property type="entry name" value="HETEROKARYON INCOMPATIBILITY DOMAIN-CONTAINING PROTEIN"/>
    <property type="match status" value="1"/>
</dbReference>